<feature type="region of interest" description="Disordered" evidence="1">
    <location>
        <begin position="140"/>
        <end position="184"/>
    </location>
</feature>
<name>A0A0H3A5P1_NITV4</name>
<organism evidence="3 4">
    <name type="scientific">Nitratidesulfovibrio vulgaris (strain DP4)</name>
    <name type="common">Desulfovibrio vulgaris</name>
    <dbReference type="NCBI Taxonomy" id="391774"/>
    <lineage>
        <taxon>Bacteria</taxon>
        <taxon>Pseudomonadati</taxon>
        <taxon>Thermodesulfobacteriota</taxon>
        <taxon>Desulfovibrionia</taxon>
        <taxon>Desulfovibrionales</taxon>
        <taxon>Desulfovibrionaceae</taxon>
        <taxon>Nitratidesulfovibrio</taxon>
    </lineage>
</organism>
<dbReference type="Proteomes" id="UP000009173">
    <property type="component" value="Chromosome"/>
</dbReference>
<dbReference type="SUPFAM" id="SSF54593">
    <property type="entry name" value="Glyoxalase/Bleomycin resistance protein/Dihydroxybiphenyl dioxygenase"/>
    <property type="match status" value="1"/>
</dbReference>
<keyword evidence="3" id="KW-0223">Dioxygenase</keyword>
<dbReference type="InterPro" id="IPR004360">
    <property type="entry name" value="Glyas_Fos-R_dOase_dom"/>
</dbReference>
<feature type="domain" description="VOC" evidence="2">
    <location>
        <begin position="6"/>
        <end position="134"/>
    </location>
</feature>
<dbReference type="Pfam" id="PF00903">
    <property type="entry name" value="Glyoxalase"/>
    <property type="match status" value="1"/>
</dbReference>
<dbReference type="Gene3D" id="3.10.180.10">
    <property type="entry name" value="2,3-Dihydroxybiphenyl 1,2-Dioxygenase, domain 1"/>
    <property type="match status" value="1"/>
</dbReference>
<keyword evidence="3" id="KW-0560">Oxidoreductase</keyword>
<dbReference type="AlphaFoldDB" id="A0A0H3A5P1"/>
<evidence type="ECO:0000313" key="4">
    <source>
        <dbReference type="Proteomes" id="UP000009173"/>
    </source>
</evidence>
<evidence type="ECO:0000259" key="2">
    <source>
        <dbReference type="PROSITE" id="PS51819"/>
    </source>
</evidence>
<feature type="compositionally biased region" description="Pro residues" evidence="1">
    <location>
        <begin position="160"/>
        <end position="172"/>
    </location>
</feature>
<dbReference type="InterPro" id="IPR029068">
    <property type="entry name" value="Glyas_Bleomycin-R_OHBP_Dase"/>
</dbReference>
<evidence type="ECO:0000256" key="1">
    <source>
        <dbReference type="SAM" id="MobiDB-lite"/>
    </source>
</evidence>
<dbReference type="PROSITE" id="PS51819">
    <property type="entry name" value="VOC"/>
    <property type="match status" value="1"/>
</dbReference>
<proteinExistence type="predicted"/>
<feature type="compositionally biased region" description="Basic and acidic residues" evidence="1">
    <location>
        <begin position="175"/>
        <end position="184"/>
    </location>
</feature>
<dbReference type="GO" id="GO:0051213">
    <property type="term" value="F:dioxygenase activity"/>
    <property type="evidence" value="ECO:0007669"/>
    <property type="project" value="UniProtKB-KW"/>
</dbReference>
<accession>A0A0H3A5P1</accession>
<dbReference type="InterPro" id="IPR037523">
    <property type="entry name" value="VOC_core"/>
</dbReference>
<dbReference type="HOGENOM" id="CLU_084417_0_1_7"/>
<gene>
    <name evidence="3" type="ordered locus">Dvul_0299</name>
</gene>
<dbReference type="CDD" id="cd06587">
    <property type="entry name" value="VOC"/>
    <property type="match status" value="1"/>
</dbReference>
<dbReference type="EMBL" id="CP000527">
    <property type="protein sequence ID" value="ABM27322.1"/>
    <property type="molecule type" value="Genomic_DNA"/>
</dbReference>
<dbReference type="KEGG" id="dvl:Dvul_0299"/>
<reference evidence="4" key="1">
    <citation type="journal article" date="2009" name="Environ. Microbiol.">
        <title>Contribution of mobile genetic elements to Desulfovibrio vulgaris genome plasticity.</title>
        <authorList>
            <person name="Walker C.B."/>
            <person name="Stolyar S."/>
            <person name="Chivian D."/>
            <person name="Pinel N."/>
            <person name="Gabster J.A."/>
            <person name="Dehal P.S."/>
            <person name="He Z."/>
            <person name="Yang Z.K."/>
            <person name="Yen H.C."/>
            <person name="Zhou J."/>
            <person name="Wall J.D."/>
            <person name="Hazen T.C."/>
            <person name="Arkin A.P."/>
            <person name="Stahl D.A."/>
        </authorList>
    </citation>
    <scope>NUCLEOTIDE SEQUENCE [LARGE SCALE GENOMIC DNA]</scope>
    <source>
        <strain evidence="4">DP4</strain>
    </source>
</reference>
<sequence length="200" mass="22015">MPRYTGFNHIALVTGDMDATVRFWRDLLGLPLVAGLGHAGYRQYFFAVSSVDTVAFFEWDGVTPVAEKDHGAPQRGPVAFDHIALGVASDDDLWDIKARLEGAGFWCSEPVDHGFIHSIYSFDPNGIAIEFSTQVSGVDVRSRPRMTDSAPVPSALEGPAPRPEAWPAPAPDVPQDERRTYPGEGHDFLYAKRNAWEKTS</sequence>
<protein>
    <submittedName>
        <fullName evidence="3">Glyoxalase/bleomycin resistance protein/dioxygenase</fullName>
    </submittedName>
</protein>
<dbReference type="RefSeq" id="WP_011791519.1">
    <property type="nucleotide sequence ID" value="NC_008751.1"/>
</dbReference>
<evidence type="ECO:0000313" key="3">
    <source>
        <dbReference type="EMBL" id="ABM27322.1"/>
    </source>
</evidence>